<name>A0A196S7K7_BLAHN</name>
<dbReference type="OrthoDB" id="191686at2759"/>
<keyword evidence="3" id="KW-1133">Transmembrane helix</keyword>
<dbReference type="PROSITE" id="PS50222">
    <property type="entry name" value="EF_HAND_2"/>
    <property type="match status" value="2"/>
</dbReference>
<dbReference type="PRINTS" id="PR00450">
    <property type="entry name" value="RECOVERIN"/>
</dbReference>
<dbReference type="SUPFAM" id="SSF47473">
    <property type="entry name" value="EF-hand"/>
    <property type="match status" value="1"/>
</dbReference>
<evidence type="ECO:0000256" key="2">
    <source>
        <dbReference type="SAM" id="MobiDB-lite"/>
    </source>
</evidence>
<dbReference type="Proteomes" id="UP000078348">
    <property type="component" value="Unassembled WGS sequence"/>
</dbReference>
<dbReference type="InterPro" id="IPR011992">
    <property type="entry name" value="EF-hand-dom_pair"/>
</dbReference>
<evidence type="ECO:0000313" key="5">
    <source>
        <dbReference type="EMBL" id="OAO11969.1"/>
    </source>
</evidence>
<dbReference type="GO" id="GO:0019722">
    <property type="term" value="P:calcium-mediated signaling"/>
    <property type="evidence" value="ECO:0007669"/>
    <property type="project" value="InterPro"/>
</dbReference>
<dbReference type="SMART" id="SM00054">
    <property type="entry name" value="EFh"/>
    <property type="match status" value="2"/>
</dbReference>
<dbReference type="PANTHER" id="PTHR23056">
    <property type="entry name" value="CALCINEURIN B"/>
    <property type="match status" value="1"/>
</dbReference>
<dbReference type="GO" id="GO:0019900">
    <property type="term" value="F:kinase binding"/>
    <property type="evidence" value="ECO:0007669"/>
    <property type="project" value="InterPro"/>
</dbReference>
<feature type="transmembrane region" description="Helical" evidence="3">
    <location>
        <begin position="241"/>
        <end position="262"/>
    </location>
</feature>
<dbReference type="AlphaFoldDB" id="A0A196S7K7"/>
<evidence type="ECO:0000313" key="6">
    <source>
        <dbReference type="Proteomes" id="UP000078348"/>
    </source>
</evidence>
<dbReference type="SUPFAM" id="SSF81995">
    <property type="entry name" value="beta-sandwich domain of Sec23/24"/>
    <property type="match status" value="1"/>
</dbReference>
<dbReference type="Pfam" id="PF13202">
    <property type="entry name" value="EF-hand_5"/>
    <property type="match status" value="2"/>
</dbReference>
<organism evidence="5 6">
    <name type="scientific">Blastocystis sp. subtype 1 (strain ATCC 50177 / NandII)</name>
    <dbReference type="NCBI Taxonomy" id="478820"/>
    <lineage>
        <taxon>Eukaryota</taxon>
        <taxon>Sar</taxon>
        <taxon>Stramenopiles</taxon>
        <taxon>Bigyra</taxon>
        <taxon>Opalozoa</taxon>
        <taxon>Opalinata</taxon>
        <taxon>Blastocystidae</taxon>
        <taxon>Blastocystis</taxon>
    </lineage>
</organism>
<keyword evidence="3" id="KW-0812">Transmembrane</keyword>
<dbReference type="Gene3D" id="1.10.238.10">
    <property type="entry name" value="EF-hand"/>
    <property type="match status" value="1"/>
</dbReference>
<accession>A0A196S7K7</accession>
<evidence type="ECO:0000256" key="3">
    <source>
        <dbReference type="SAM" id="Phobius"/>
    </source>
</evidence>
<evidence type="ECO:0000256" key="1">
    <source>
        <dbReference type="ARBA" id="ARBA00022737"/>
    </source>
</evidence>
<feature type="domain" description="EF-hand" evidence="4">
    <location>
        <begin position="97"/>
        <end position="132"/>
    </location>
</feature>
<keyword evidence="6" id="KW-1185">Reference proteome</keyword>
<feature type="transmembrane region" description="Helical" evidence="3">
    <location>
        <begin position="307"/>
        <end position="325"/>
    </location>
</feature>
<sequence>MGNQQTRFDLRAKELKELQEVTKFTEKEIYTLYDAFKSISSSRVDDGVIDEQWGNPGRMKEGFFFERVFSLFDKNNDGQIVFTEFVKCLAFLTSRIPVEDRLHCIFKFYDLKQDNQISREELKRITEALFFQYGNPFTDEMLNSIIDETSFLSPFAMNPPQVYAQPGYPQPQPAYPQPQPAYPQPQPVYPQPQPVYPQPQPVYPQPQPGYPQQPYTSPVEQPLVITEDVKKMFGFAHCIRILAIIEIVFQAISIFGLFFLAFPIAGKRISSSWNDADISCYETWRIILFVLACCACVGSIIGGQWASAGSAVVTAAIYYWIYWLVHQVKVLRSQIKASPESLAHGYTSTGAPLRLF</sequence>
<keyword evidence="3" id="KW-0472">Membrane</keyword>
<feature type="compositionally biased region" description="Pro residues" evidence="2">
    <location>
        <begin position="168"/>
        <end position="211"/>
    </location>
</feature>
<dbReference type="GO" id="GO:0005509">
    <property type="term" value="F:calcium ion binding"/>
    <property type="evidence" value="ECO:0007669"/>
    <property type="project" value="InterPro"/>
</dbReference>
<feature type="transmembrane region" description="Helical" evidence="3">
    <location>
        <begin position="283"/>
        <end position="301"/>
    </location>
</feature>
<proteinExistence type="predicted"/>
<reference evidence="5 6" key="1">
    <citation type="submission" date="2016-05" db="EMBL/GenBank/DDBJ databases">
        <title>Nuclear genome of Blastocystis sp. subtype 1 NandII.</title>
        <authorList>
            <person name="Gentekaki E."/>
            <person name="Curtis B."/>
            <person name="Stairs C."/>
            <person name="Eme L."/>
            <person name="Herman E."/>
            <person name="Klimes V."/>
            <person name="Arias M.C."/>
            <person name="Elias M."/>
            <person name="Hilliou F."/>
            <person name="Klute M."/>
            <person name="Malik S.-B."/>
            <person name="Pightling A."/>
            <person name="Rachubinski R."/>
            <person name="Salas D."/>
            <person name="Schlacht A."/>
            <person name="Suga H."/>
            <person name="Archibald J."/>
            <person name="Ball S.G."/>
            <person name="Clark G."/>
            <person name="Dacks J."/>
            <person name="Van Der Giezen M."/>
            <person name="Tsaousis A."/>
            <person name="Roger A."/>
        </authorList>
    </citation>
    <scope>NUCLEOTIDE SEQUENCE [LARGE SCALE GENOMIC DNA]</scope>
    <source>
        <strain evidence="6">ATCC 50177 / NandII</strain>
    </source>
</reference>
<dbReference type="STRING" id="478820.A0A196S7K7"/>
<dbReference type="CDD" id="cd00051">
    <property type="entry name" value="EFh"/>
    <property type="match status" value="1"/>
</dbReference>
<feature type="domain" description="EF-hand" evidence="4">
    <location>
        <begin position="60"/>
        <end position="95"/>
    </location>
</feature>
<protein>
    <recommendedName>
        <fullName evidence="4">EF-hand domain-containing protein</fullName>
    </recommendedName>
</protein>
<keyword evidence="1" id="KW-0677">Repeat</keyword>
<evidence type="ECO:0000259" key="4">
    <source>
        <dbReference type="PROSITE" id="PS50222"/>
    </source>
</evidence>
<dbReference type="PANTHER" id="PTHR23056:SF110">
    <property type="entry name" value="CALMODULIN"/>
    <property type="match status" value="1"/>
</dbReference>
<feature type="region of interest" description="Disordered" evidence="2">
    <location>
        <begin position="166"/>
        <end position="215"/>
    </location>
</feature>
<gene>
    <name evidence="5" type="ORF">AV274_6363</name>
</gene>
<comment type="caution">
    <text evidence="5">The sequence shown here is derived from an EMBL/GenBank/DDBJ whole genome shotgun (WGS) entry which is preliminary data.</text>
</comment>
<dbReference type="InterPro" id="IPR045198">
    <property type="entry name" value="CNBL1-10"/>
</dbReference>
<dbReference type="InterPro" id="IPR002048">
    <property type="entry name" value="EF_hand_dom"/>
</dbReference>
<dbReference type="EMBL" id="LXWW01000571">
    <property type="protein sequence ID" value="OAO11969.1"/>
    <property type="molecule type" value="Genomic_DNA"/>
</dbReference>